<dbReference type="Gene3D" id="3.20.20.30">
    <property type="entry name" value="Luciferase-like domain"/>
    <property type="match status" value="1"/>
</dbReference>
<proteinExistence type="predicted"/>
<organism evidence="6 7">
    <name type="scientific">Rhizobium gallicum</name>
    <dbReference type="NCBI Taxonomy" id="56730"/>
    <lineage>
        <taxon>Bacteria</taxon>
        <taxon>Pseudomonadati</taxon>
        <taxon>Pseudomonadota</taxon>
        <taxon>Alphaproteobacteria</taxon>
        <taxon>Hyphomicrobiales</taxon>
        <taxon>Rhizobiaceae</taxon>
        <taxon>Rhizobium/Agrobacterium group</taxon>
        <taxon>Rhizobium</taxon>
    </lineage>
</organism>
<dbReference type="GO" id="GO:0016705">
    <property type="term" value="F:oxidoreductase activity, acting on paired donors, with incorporation or reduction of molecular oxygen"/>
    <property type="evidence" value="ECO:0007669"/>
    <property type="project" value="InterPro"/>
</dbReference>
<dbReference type="EMBL" id="CP017104">
    <property type="protein sequence ID" value="APO70459.1"/>
    <property type="molecule type" value="Genomic_DNA"/>
</dbReference>
<reference evidence="6 7" key="1">
    <citation type="submission" date="2016-09" db="EMBL/GenBank/DDBJ databases">
        <title>The complete genome sequences of Rhizobium gallicum, symbiovars gallicum and phaseoli, symbionts associated to common bean (Phaseolus vulgaris).</title>
        <authorList>
            <person name="Bustos P."/>
            <person name="Santamaria R.I."/>
            <person name="Perez-Carrascal O.M."/>
            <person name="Juarez S."/>
            <person name="Lozano L."/>
            <person name="Martinez-Flores I."/>
            <person name="Martinez-Romero E."/>
            <person name="Cevallos M."/>
            <person name="Romero D."/>
            <person name="Davila G."/>
            <person name="Gonzalez V."/>
        </authorList>
    </citation>
    <scope>NUCLEOTIDE SEQUENCE [LARGE SCALE GENOMIC DNA]</scope>
    <source>
        <strain evidence="6 7">IE4872</strain>
        <plasmid evidence="7">prgalie4872c</plasmid>
    </source>
</reference>
<feature type="region of interest" description="Disordered" evidence="5">
    <location>
        <begin position="98"/>
        <end position="123"/>
    </location>
</feature>
<feature type="compositionally biased region" description="Polar residues" evidence="5">
    <location>
        <begin position="109"/>
        <end position="123"/>
    </location>
</feature>
<dbReference type="AlphaFoldDB" id="A0A1L5NRH7"/>
<dbReference type="SUPFAM" id="SSF51679">
    <property type="entry name" value="Bacterial luciferase-like"/>
    <property type="match status" value="1"/>
</dbReference>
<evidence type="ECO:0000313" key="7">
    <source>
        <dbReference type="Proteomes" id="UP000184749"/>
    </source>
</evidence>
<dbReference type="PANTHER" id="PTHR30011">
    <property type="entry name" value="ALKANESULFONATE MONOOXYGENASE-RELATED"/>
    <property type="match status" value="1"/>
</dbReference>
<name>A0A1L5NRH7_9HYPH</name>
<dbReference type="Proteomes" id="UP000184749">
    <property type="component" value="Plasmid pRgalIE4872c"/>
</dbReference>
<evidence type="ECO:0000256" key="1">
    <source>
        <dbReference type="ARBA" id="ARBA00022630"/>
    </source>
</evidence>
<evidence type="ECO:0000256" key="2">
    <source>
        <dbReference type="ARBA" id="ARBA00022643"/>
    </source>
</evidence>
<evidence type="ECO:0000313" key="6">
    <source>
        <dbReference type="EMBL" id="APO70459.1"/>
    </source>
</evidence>
<keyword evidence="6" id="KW-0614">Plasmid</keyword>
<keyword evidence="2" id="KW-0288">FMN</keyword>
<keyword evidence="3" id="KW-0560">Oxidoreductase</keyword>
<dbReference type="InterPro" id="IPR051260">
    <property type="entry name" value="Diverse_substr_monoxygenases"/>
</dbReference>
<dbReference type="GO" id="GO:0004497">
    <property type="term" value="F:monooxygenase activity"/>
    <property type="evidence" value="ECO:0007669"/>
    <property type="project" value="UniProtKB-KW"/>
</dbReference>
<sequence>MKRRLPFRQPAVCNHGRQTIDAEPREHTRRLMVRVSARRGNDIRCRRLGSSERRIADQLEERFESYGADGFNVMPAILLGGLDDFVTLVPPELRKRGLVRAEDHGPTLRGQSRSEATRQSRGQRQMIVAGCHANCLRRIALRAYGG</sequence>
<accession>A0A1L5NRH7</accession>
<evidence type="ECO:0000256" key="4">
    <source>
        <dbReference type="ARBA" id="ARBA00023033"/>
    </source>
</evidence>
<keyword evidence="1" id="KW-0285">Flavoprotein</keyword>
<dbReference type="InterPro" id="IPR036661">
    <property type="entry name" value="Luciferase-like_sf"/>
</dbReference>
<gene>
    <name evidence="6" type="ORF">IE4872_PC00445</name>
</gene>
<protein>
    <submittedName>
        <fullName evidence="6">Luciferase-like domain-containing protein</fullName>
    </submittedName>
</protein>
<keyword evidence="4" id="KW-0503">Monooxygenase</keyword>
<evidence type="ECO:0000256" key="5">
    <source>
        <dbReference type="SAM" id="MobiDB-lite"/>
    </source>
</evidence>
<evidence type="ECO:0000256" key="3">
    <source>
        <dbReference type="ARBA" id="ARBA00023002"/>
    </source>
</evidence>
<dbReference type="PANTHER" id="PTHR30011:SF16">
    <property type="entry name" value="C2H2 FINGER DOMAIN TRANSCRIPTION FACTOR (EUROFUNG)-RELATED"/>
    <property type="match status" value="1"/>
</dbReference>
<geneLocation type="plasmid" evidence="7">
    <name>prgalie4872c</name>
</geneLocation>